<keyword evidence="3" id="KW-1185">Reference proteome</keyword>
<proteinExistence type="inferred from homology"/>
<accession>A0A1I9YTJ9</accession>
<organism evidence="2 3">
    <name type="scientific">Paraburkholderia sprentiae WSM5005</name>
    <dbReference type="NCBI Taxonomy" id="754502"/>
    <lineage>
        <taxon>Bacteria</taxon>
        <taxon>Pseudomonadati</taxon>
        <taxon>Pseudomonadota</taxon>
        <taxon>Betaproteobacteria</taxon>
        <taxon>Burkholderiales</taxon>
        <taxon>Burkholderiaceae</taxon>
        <taxon>Paraburkholderia</taxon>
    </lineage>
</organism>
<reference evidence="2" key="1">
    <citation type="submission" date="2016-09" db="EMBL/GenBank/DDBJ databases">
        <title>The Complete Genome of Burkholderia sprentiae wsm5005.</title>
        <authorList>
            <person name="De Meyer S."/>
            <person name="Wang P."/>
            <person name="Terpolilli J."/>
        </authorList>
    </citation>
    <scope>NUCLEOTIDE SEQUENCE [LARGE SCALE GENOMIC DNA]</scope>
    <source>
        <strain evidence="2">WSM5005</strain>
        <plasmid evidence="2">pl1WSM5005</plasmid>
    </source>
</reference>
<dbReference type="KEGG" id="pspw:BJG93_28955"/>
<dbReference type="InterPro" id="IPR002347">
    <property type="entry name" value="SDR_fam"/>
</dbReference>
<dbReference type="Proteomes" id="UP000179860">
    <property type="component" value="Plasmid pl1WSM5005"/>
</dbReference>
<name>A0A1I9YTJ9_9BURK</name>
<dbReference type="RefSeq" id="WP_027194391.1">
    <property type="nucleotide sequence ID" value="NZ_CP017563.2"/>
</dbReference>
<dbReference type="Gene3D" id="3.40.50.720">
    <property type="entry name" value="NAD(P)-binding Rossmann-like Domain"/>
    <property type="match status" value="1"/>
</dbReference>
<dbReference type="SUPFAM" id="SSF51735">
    <property type="entry name" value="NAD(P)-binding Rossmann-fold domains"/>
    <property type="match status" value="1"/>
</dbReference>
<keyword evidence="2" id="KW-0614">Plasmid</keyword>
<dbReference type="Pfam" id="PF13561">
    <property type="entry name" value="adh_short_C2"/>
    <property type="match status" value="1"/>
</dbReference>
<dbReference type="PRINTS" id="PR00080">
    <property type="entry name" value="SDRFAMILY"/>
</dbReference>
<dbReference type="InterPro" id="IPR036291">
    <property type="entry name" value="NAD(P)-bd_dom_sf"/>
</dbReference>
<dbReference type="EMBL" id="CP017563">
    <property type="protein sequence ID" value="APA89527.1"/>
    <property type="molecule type" value="Genomic_DNA"/>
</dbReference>
<dbReference type="OrthoDB" id="9803333at2"/>
<dbReference type="PRINTS" id="PR00081">
    <property type="entry name" value="GDHRDH"/>
</dbReference>
<dbReference type="GO" id="GO:0016616">
    <property type="term" value="F:oxidoreductase activity, acting on the CH-OH group of donors, NAD or NADP as acceptor"/>
    <property type="evidence" value="ECO:0007669"/>
    <property type="project" value="TreeGrafter"/>
</dbReference>
<comment type="similarity">
    <text evidence="1">Belongs to the short-chain dehydrogenases/reductases (SDR) family.</text>
</comment>
<sequence>MTTSLLERLFGISGKVAVVTDKGCNSSIDIAPVLAEAGARVVVADHSAAHRQSVVDKILSAGGEAIAIETDVEHEASVIALFNQISAAWGSPDIVVNCAAMTNNGPLTEFSEAAWDEVMAIDLKSVFFCMREAIKHMLAAGRGGRIVNVTTMGATHAVLNGNGAYAAARAGVAGLVRSAALDYARDQILVNSVLPGAVPGKVQFHPDMQARLQTGKLTGPGTDAERRLLLGWGDPADIAAAVLYLAGPSGRYMTGQSITLDGGFLIS</sequence>
<geneLocation type="plasmid" evidence="2 3">
    <name>pl1WSM5005</name>
</geneLocation>
<dbReference type="AlphaFoldDB" id="A0A1I9YTJ9"/>
<dbReference type="CDD" id="cd05233">
    <property type="entry name" value="SDR_c"/>
    <property type="match status" value="1"/>
</dbReference>
<reference evidence="2" key="2">
    <citation type="submission" date="2021-06" db="EMBL/GenBank/DDBJ databases">
        <authorList>
            <person name="Rogers T.H."/>
            <person name="Ramsay J.P."/>
            <person name="Wang P."/>
            <person name="Terpolilli J."/>
        </authorList>
    </citation>
    <scope>NUCLEOTIDE SEQUENCE [LARGE SCALE GENOMIC DNA]</scope>
    <source>
        <strain evidence="2">WSM5005</strain>
        <plasmid evidence="2">pl1WSM5005</plasmid>
    </source>
</reference>
<dbReference type="PANTHER" id="PTHR42760">
    <property type="entry name" value="SHORT-CHAIN DEHYDROGENASES/REDUCTASES FAMILY MEMBER"/>
    <property type="match status" value="1"/>
</dbReference>
<evidence type="ECO:0000313" key="3">
    <source>
        <dbReference type="Proteomes" id="UP000179860"/>
    </source>
</evidence>
<evidence type="ECO:0000313" key="2">
    <source>
        <dbReference type="EMBL" id="APA89527.1"/>
    </source>
</evidence>
<gene>
    <name evidence="2" type="ORF">BJG93_28955</name>
</gene>
<dbReference type="FunFam" id="3.40.50.720:FF:000084">
    <property type="entry name" value="Short-chain dehydrogenase reductase"/>
    <property type="match status" value="1"/>
</dbReference>
<protein>
    <submittedName>
        <fullName evidence="2">SDR family oxidoreductase</fullName>
    </submittedName>
</protein>
<evidence type="ECO:0000256" key="1">
    <source>
        <dbReference type="ARBA" id="ARBA00006484"/>
    </source>
</evidence>